<name>A0ABS9GZ33_9BACL</name>
<dbReference type="InterPro" id="IPR052353">
    <property type="entry name" value="Benzoxazolinone_Detox_Enz"/>
</dbReference>
<keyword evidence="13" id="KW-1185">Reference proteome</keyword>
<dbReference type="Pfam" id="PF00111">
    <property type="entry name" value="Fer2"/>
    <property type="match status" value="1"/>
</dbReference>
<dbReference type="RefSeq" id="WP_236331846.1">
    <property type="nucleotide sequence ID" value="NZ_JAKIJS010000001.1"/>
</dbReference>
<dbReference type="SUPFAM" id="SSF54292">
    <property type="entry name" value="2Fe-2S ferredoxin-like"/>
    <property type="match status" value="1"/>
</dbReference>
<dbReference type="InterPro" id="IPR039261">
    <property type="entry name" value="FNR_nucleotide-bd"/>
</dbReference>
<dbReference type="InterPro" id="IPR017938">
    <property type="entry name" value="Riboflavin_synthase-like_b-brl"/>
</dbReference>
<keyword evidence="9" id="KW-1133">Transmembrane helix</keyword>
<keyword evidence="4" id="KW-0001">2Fe-2S</keyword>
<evidence type="ECO:0000256" key="2">
    <source>
        <dbReference type="ARBA" id="ARBA00022630"/>
    </source>
</evidence>
<comment type="caution">
    <text evidence="12">The sequence shown here is derived from an EMBL/GenBank/DDBJ whole genome shotgun (WGS) entry which is preliminary data.</text>
</comment>
<evidence type="ECO:0000313" key="13">
    <source>
        <dbReference type="Proteomes" id="UP001649381"/>
    </source>
</evidence>
<evidence type="ECO:0000313" key="12">
    <source>
        <dbReference type="EMBL" id="MCF6136792.1"/>
    </source>
</evidence>
<dbReference type="InterPro" id="IPR012675">
    <property type="entry name" value="Beta-grasp_dom_sf"/>
</dbReference>
<dbReference type="CDD" id="cd06185">
    <property type="entry name" value="PDR_like"/>
    <property type="match status" value="1"/>
</dbReference>
<evidence type="ECO:0000256" key="5">
    <source>
        <dbReference type="ARBA" id="ARBA00022723"/>
    </source>
</evidence>
<dbReference type="Pfam" id="PF22290">
    <property type="entry name" value="DmmA-like_N"/>
    <property type="match status" value="1"/>
</dbReference>
<keyword evidence="9" id="KW-0812">Transmembrane</keyword>
<proteinExistence type="predicted"/>
<keyword evidence="3" id="KW-0288">FMN</keyword>
<dbReference type="PANTHER" id="PTHR30212">
    <property type="entry name" value="PROTEIN YIIM"/>
    <property type="match status" value="1"/>
</dbReference>
<reference evidence="12 13" key="1">
    <citation type="submission" date="2022-01" db="EMBL/GenBank/DDBJ databases">
        <title>Alkalihalobacillus sp. EGI L200015, a novel bacterium isolated from a salt lake sediment.</title>
        <authorList>
            <person name="Gao L."/>
            <person name="Fang B.-Z."/>
            <person name="Li W.-J."/>
        </authorList>
    </citation>
    <scope>NUCLEOTIDE SEQUENCE [LARGE SCALE GENOMIC DNA]</scope>
    <source>
        <strain evidence="12 13">KCTC 12718</strain>
    </source>
</reference>
<evidence type="ECO:0000256" key="3">
    <source>
        <dbReference type="ARBA" id="ARBA00022643"/>
    </source>
</evidence>
<dbReference type="PROSITE" id="PS51384">
    <property type="entry name" value="FAD_FR"/>
    <property type="match status" value="1"/>
</dbReference>
<keyword evidence="2" id="KW-0285">Flavoprotein</keyword>
<keyword evidence="5" id="KW-0479">Metal-binding</keyword>
<feature type="transmembrane region" description="Helical" evidence="9">
    <location>
        <begin position="110"/>
        <end position="129"/>
    </location>
</feature>
<organism evidence="12 13">
    <name type="scientific">Pseudalkalibacillus berkeleyi</name>
    <dbReference type="NCBI Taxonomy" id="1069813"/>
    <lineage>
        <taxon>Bacteria</taxon>
        <taxon>Bacillati</taxon>
        <taxon>Bacillota</taxon>
        <taxon>Bacilli</taxon>
        <taxon>Bacillales</taxon>
        <taxon>Fictibacillaceae</taxon>
        <taxon>Pseudalkalibacillus</taxon>
    </lineage>
</organism>
<evidence type="ECO:0000256" key="7">
    <source>
        <dbReference type="ARBA" id="ARBA00023004"/>
    </source>
</evidence>
<sequence length="311" mass="35143">MKQFYQLRVLKTEYVTPTVKKFTLTSEEINLPSFGAGAHITVKLPMGTRQYSLTNDPYQQENEYTIAVKNIGSENSASTFLHEHIEEGDTLEVSGPDNYFPVRSEGKHHVFFAAGIGITPFLSMMAYLIQIDQSFELHYAGASKEDCAFYKEIKNQYPEQTTFYFMEREQKVQILREVLSNQTVGTHFYICGPAGFMDQFISYCNEIGYPDECVHSERFRPANTTINRKPFSVTIGKKTIQVGSNQSLLQAINEKGILVPYACQMGICGTCEVAVCNGEILHNDTFLTDEERKVKMLSCVSRGIGHITIKI</sequence>
<evidence type="ECO:0000256" key="1">
    <source>
        <dbReference type="ARBA" id="ARBA00001917"/>
    </source>
</evidence>
<dbReference type="Gene3D" id="3.40.50.80">
    <property type="entry name" value="Nucleotide-binding domain of ferredoxin-NADP reductase (FNR) module"/>
    <property type="match status" value="1"/>
</dbReference>
<dbReference type="Gene3D" id="3.10.20.30">
    <property type="match status" value="1"/>
</dbReference>
<dbReference type="InterPro" id="IPR054582">
    <property type="entry name" value="DmmA-like_N"/>
</dbReference>
<evidence type="ECO:0000256" key="4">
    <source>
        <dbReference type="ARBA" id="ARBA00022714"/>
    </source>
</evidence>
<dbReference type="PRINTS" id="PR00409">
    <property type="entry name" value="PHDIOXRDTASE"/>
</dbReference>
<evidence type="ECO:0000256" key="9">
    <source>
        <dbReference type="SAM" id="Phobius"/>
    </source>
</evidence>
<dbReference type="SUPFAM" id="SSF52343">
    <property type="entry name" value="Ferredoxin reductase-like, C-terminal NADP-linked domain"/>
    <property type="match status" value="1"/>
</dbReference>
<evidence type="ECO:0000256" key="6">
    <source>
        <dbReference type="ARBA" id="ARBA00023002"/>
    </source>
</evidence>
<evidence type="ECO:0000259" key="11">
    <source>
        <dbReference type="PROSITE" id="PS51384"/>
    </source>
</evidence>
<dbReference type="InterPro" id="IPR001041">
    <property type="entry name" value="2Fe-2S_ferredoxin-type"/>
</dbReference>
<dbReference type="SUPFAM" id="SSF63380">
    <property type="entry name" value="Riboflavin synthase domain-like"/>
    <property type="match status" value="1"/>
</dbReference>
<dbReference type="EMBL" id="JAKIJS010000001">
    <property type="protein sequence ID" value="MCF6136792.1"/>
    <property type="molecule type" value="Genomic_DNA"/>
</dbReference>
<feature type="domain" description="FAD-binding FR-type" evidence="11">
    <location>
        <begin position="2"/>
        <end position="103"/>
    </location>
</feature>
<evidence type="ECO:0000259" key="10">
    <source>
        <dbReference type="PROSITE" id="PS51085"/>
    </source>
</evidence>
<dbReference type="InterPro" id="IPR006058">
    <property type="entry name" value="2Fe2S_fd_BS"/>
</dbReference>
<keyword evidence="7" id="KW-0408">Iron</keyword>
<protein>
    <submittedName>
        <fullName evidence="12">PDR/VanB family oxidoreductase</fullName>
    </submittedName>
</protein>
<gene>
    <name evidence="12" type="ORF">L2716_03555</name>
</gene>
<dbReference type="Proteomes" id="UP001649381">
    <property type="component" value="Unassembled WGS sequence"/>
</dbReference>
<keyword evidence="9" id="KW-0472">Membrane</keyword>
<keyword evidence="8" id="KW-0411">Iron-sulfur</keyword>
<comment type="cofactor">
    <cofactor evidence="1">
        <name>FMN</name>
        <dbReference type="ChEBI" id="CHEBI:58210"/>
    </cofactor>
</comment>
<dbReference type="PROSITE" id="PS00197">
    <property type="entry name" value="2FE2S_FER_1"/>
    <property type="match status" value="1"/>
</dbReference>
<dbReference type="PROSITE" id="PS51085">
    <property type="entry name" value="2FE2S_FER_2"/>
    <property type="match status" value="1"/>
</dbReference>
<accession>A0ABS9GZ33</accession>
<dbReference type="Gene3D" id="2.40.30.10">
    <property type="entry name" value="Translation factors"/>
    <property type="match status" value="1"/>
</dbReference>
<feature type="domain" description="2Fe-2S ferredoxin-type" evidence="10">
    <location>
        <begin position="231"/>
        <end position="311"/>
    </location>
</feature>
<dbReference type="InterPro" id="IPR036010">
    <property type="entry name" value="2Fe-2S_ferredoxin-like_sf"/>
</dbReference>
<dbReference type="PANTHER" id="PTHR30212:SF2">
    <property type="entry name" value="PROTEIN YIIM"/>
    <property type="match status" value="1"/>
</dbReference>
<evidence type="ECO:0000256" key="8">
    <source>
        <dbReference type="ARBA" id="ARBA00023014"/>
    </source>
</evidence>
<dbReference type="CDD" id="cd00207">
    <property type="entry name" value="fer2"/>
    <property type="match status" value="1"/>
</dbReference>
<keyword evidence="6" id="KW-0560">Oxidoreductase</keyword>
<dbReference type="InterPro" id="IPR017927">
    <property type="entry name" value="FAD-bd_FR_type"/>
</dbReference>